<feature type="transmembrane region" description="Helical" evidence="1">
    <location>
        <begin position="348"/>
        <end position="368"/>
    </location>
</feature>
<name>A0A5C5U7C0_9GAMM</name>
<evidence type="ECO:0000313" key="3">
    <source>
        <dbReference type="Proteomes" id="UP000315949"/>
    </source>
</evidence>
<sequence>MGAMTTTALRPSPGLLAAAPHRLMFFIGAGNLLLAMAWWAAWLAAQRWPGLLQVPQAGTYPGWLHAFVMQYQVLPSFFFGFLLTVFPRWMGLPDIPRWRYLPVGVGMFGGQAAMLLGALGLEVGLVVGLFMTIAGWSAGTWILARLVLAERGTTWHARSCLAAMLLGLAGVLCFGGFLLGGSPWWVLFAVKLGTFGLLLPVYLTVAHRMFPFFAANAVPGYVAWRPMRVLAAAWALAMVHLVLEVLHAHAWLWLVDLPMLALSIAVLWRWWPRGRAPGLLWVLFVGLLWWPVTFALFSAQSLTYLLTDAFILGRAPAHALFIGVFGSLLVAMVSRVTQGHSGRPLRMYGLAWWAFVGIQVATVLRIVAEVAPDVLLWQALAALAWLAALAPWVARIGRIYLSPRVDGKPG</sequence>
<feature type="transmembrane region" description="Helical" evidence="1">
    <location>
        <begin position="63"/>
        <end position="86"/>
    </location>
</feature>
<feature type="transmembrane region" description="Helical" evidence="1">
    <location>
        <begin position="98"/>
        <end position="119"/>
    </location>
</feature>
<evidence type="ECO:0000313" key="2">
    <source>
        <dbReference type="EMBL" id="TWT21659.1"/>
    </source>
</evidence>
<gene>
    <name evidence="2" type="ORF">FQY79_00530</name>
</gene>
<feature type="transmembrane region" description="Helical" evidence="1">
    <location>
        <begin position="160"/>
        <end position="179"/>
    </location>
</feature>
<feature type="transmembrane region" description="Helical" evidence="1">
    <location>
        <begin position="125"/>
        <end position="148"/>
    </location>
</feature>
<dbReference type="EMBL" id="VOHE01000001">
    <property type="protein sequence ID" value="TWT21659.1"/>
    <property type="molecule type" value="Genomic_DNA"/>
</dbReference>
<dbReference type="OrthoDB" id="9770040at2"/>
<evidence type="ECO:0000256" key="1">
    <source>
        <dbReference type="SAM" id="Phobius"/>
    </source>
</evidence>
<proteinExistence type="predicted"/>
<dbReference type="Proteomes" id="UP000315949">
    <property type="component" value="Unassembled WGS sequence"/>
</dbReference>
<protein>
    <submittedName>
        <fullName evidence="2">NnrS family protein</fullName>
    </submittedName>
</protein>
<dbReference type="Pfam" id="PF05940">
    <property type="entry name" value="NnrS"/>
    <property type="match status" value="1"/>
</dbReference>
<feature type="transmembrane region" description="Helical" evidence="1">
    <location>
        <begin position="278"/>
        <end position="297"/>
    </location>
</feature>
<organism evidence="2 3">
    <name type="scientific">Luteimonas wenzhouensis</name>
    <dbReference type="NCBI Taxonomy" id="2599615"/>
    <lineage>
        <taxon>Bacteria</taxon>
        <taxon>Pseudomonadati</taxon>
        <taxon>Pseudomonadota</taxon>
        <taxon>Gammaproteobacteria</taxon>
        <taxon>Lysobacterales</taxon>
        <taxon>Lysobacteraceae</taxon>
        <taxon>Luteimonas</taxon>
    </lineage>
</organism>
<feature type="transmembrane region" description="Helical" evidence="1">
    <location>
        <begin position="185"/>
        <end position="205"/>
    </location>
</feature>
<dbReference type="InterPro" id="IPR010266">
    <property type="entry name" value="NnrS"/>
</dbReference>
<keyword evidence="1" id="KW-1133">Transmembrane helix</keyword>
<feature type="transmembrane region" description="Helical" evidence="1">
    <location>
        <begin position="317"/>
        <end position="336"/>
    </location>
</feature>
<feature type="transmembrane region" description="Helical" evidence="1">
    <location>
        <begin position="23"/>
        <end position="43"/>
    </location>
</feature>
<keyword evidence="3" id="KW-1185">Reference proteome</keyword>
<dbReference type="AlphaFoldDB" id="A0A5C5U7C0"/>
<feature type="transmembrane region" description="Helical" evidence="1">
    <location>
        <begin position="374"/>
        <end position="394"/>
    </location>
</feature>
<comment type="caution">
    <text evidence="2">The sequence shown here is derived from an EMBL/GenBank/DDBJ whole genome shotgun (WGS) entry which is preliminary data.</text>
</comment>
<keyword evidence="1" id="KW-0812">Transmembrane</keyword>
<accession>A0A5C5U7C0</accession>
<keyword evidence="1" id="KW-0472">Membrane</keyword>
<reference evidence="2 3" key="1">
    <citation type="submission" date="2019-07" db="EMBL/GenBank/DDBJ databases">
        <title>Luteimonas sp. YD-1 nov., isolated from acidic soil.</title>
        <authorList>
            <person name="Zhou J."/>
        </authorList>
    </citation>
    <scope>NUCLEOTIDE SEQUENCE [LARGE SCALE GENOMIC DNA]</scope>
    <source>
        <strain evidence="2 3">YD-1</strain>
    </source>
</reference>
<feature type="transmembrane region" description="Helical" evidence="1">
    <location>
        <begin position="249"/>
        <end position="271"/>
    </location>
</feature>